<evidence type="ECO:0000313" key="3">
    <source>
        <dbReference type="Proteomes" id="UP001085076"/>
    </source>
</evidence>
<keyword evidence="1" id="KW-0812">Transmembrane</keyword>
<evidence type="ECO:0000313" key="2">
    <source>
        <dbReference type="EMBL" id="KAJ0965676.1"/>
    </source>
</evidence>
<dbReference type="OrthoDB" id="737323at2759"/>
<evidence type="ECO:0000256" key="1">
    <source>
        <dbReference type="SAM" id="Phobius"/>
    </source>
</evidence>
<keyword evidence="1" id="KW-1133">Transmembrane helix</keyword>
<comment type="caution">
    <text evidence="2">The sequence shown here is derived from an EMBL/GenBank/DDBJ whole genome shotgun (WGS) entry which is preliminary data.</text>
</comment>
<dbReference type="EMBL" id="JAGGNH010000008">
    <property type="protein sequence ID" value="KAJ0965676.1"/>
    <property type="molecule type" value="Genomic_DNA"/>
</dbReference>
<dbReference type="AlphaFoldDB" id="A0A9D5C316"/>
<feature type="transmembrane region" description="Helical" evidence="1">
    <location>
        <begin position="27"/>
        <end position="47"/>
    </location>
</feature>
<sequence length="305" mass="34256">MAMASTSSTMKLLHETLMILAKNLKPMLPLTFFSLLSSSILYLSNYLSITPILFNISINLHVFHTDNTNIDIEHSLFISSIKKSIKQFLILESIFLLISFIIFSSINTFTLHSSSLIYLGKQPTIQDLLARVKKSSKKTITTQFFVSMLNFSFMLLLIFIVGLCFLISINGSFFLLVFGVALAMFSIYLYVHLLLPWSMIVVISTLEEGYRGISAVSRATEMIKERKKEGLVISMVHAMSTIAYYGAYTFSTVYVPQITPSPLANGLIFVNGSSILSMMVLFGYTVFYYECKMGHGDQEGMELKG</sequence>
<accession>A0A9D5C316</accession>
<feature type="transmembrane region" description="Helical" evidence="1">
    <location>
        <begin position="88"/>
        <end position="106"/>
    </location>
</feature>
<proteinExistence type="predicted"/>
<name>A0A9D5C316_9LILI</name>
<reference evidence="2" key="1">
    <citation type="submission" date="2021-03" db="EMBL/GenBank/DDBJ databases">
        <authorList>
            <person name="Li Z."/>
            <person name="Yang C."/>
        </authorList>
    </citation>
    <scope>NUCLEOTIDE SEQUENCE</scope>
    <source>
        <strain evidence="2">Dzin_1.0</strain>
        <tissue evidence="2">Leaf</tissue>
    </source>
</reference>
<feature type="transmembrane region" description="Helical" evidence="1">
    <location>
        <begin position="173"/>
        <end position="191"/>
    </location>
</feature>
<feature type="transmembrane region" description="Helical" evidence="1">
    <location>
        <begin position="144"/>
        <end position="166"/>
    </location>
</feature>
<gene>
    <name evidence="2" type="ORF">J5N97_026814</name>
</gene>
<keyword evidence="3" id="KW-1185">Reference proteome</keyword>
<feature type="transmembrane region" description="Helical" evidence="1">
    <location>
        <begin position="229"/>
        <end position="247"/>
    </location>
</feature>
<protein>
    <submittedName>
        <fullName evidence="2">Uncharacterized protein</fullName>
    </submittedName>
</protein>
<feature type="transmembrane region" description="Helical" evidence="1">
    <location>
        <begin position="267"/>
        <end position="289"/>
    </location>
</feature>
<dbReference type="PANTHER" id="PTHR33133">
    <property type="entry name" value="OS08G0107100 PROTEIN-RELATED"/>
    <property type="match status" value="1"/>
</dbReference>
<reference evidence="2" key="2">
    <citation type="journal article" date="2022" name="Hortic Res">
        <title>The genome of Dioscorea zingiberensis sheds light on the biosynthesis, origin and evolution of the medicinally important diosgenin saponins.</title>
        <authorList>
            <person name="Li Y."/>
            <person name="Tan C."/>
            <person name="Li Z."/>
            <person name="Guo J."/>
            <person name="Li S."/>
            <person name="Chen X."/>
            <person name="Wang C."/>
            <person name="Dai X."/>
            <person name="Yang H."/>
            <person name="Song W."/>
            <person name="Hou L."/>
            <person name="Xu J."/>
            <person name="Tong Z."/>
            <person name="Xu A."/>
            <person name="Yuan X."/>
            <person name="Wang W."/>
            <person name="Yang Q."/>
            <person name="Chen L."/>
            <person name="Sun Z."/>
            <person name="Wang K."/>
            <person name="Pan B."/>
            <person name="Chen J."/>
            <person name="Bao Y."/>
            <person name="Liu F."/>
            <person name="Qi X."/>
            <person name="Gang D.R."/>
            <person name="Wen J."/>
            <person name="Li J."/>
        </authorList>
    </citation>
    <scope>NUCLEOTIDE SEQUENCE</scope>
    <source>
        <strain evidence="2">Dzin_1.0</strain>
    </source>
</reference>
<dbReference type="PANTHER" id="PTHR33133:SF1">
    <property type="entry name" value="EXPRESSED PROTEIN-RELATED"/>
    <property type="match status" value="1"/>
</dbReference>
<keyword evidence="1" id="KW-0472">Membrane</keyword>
<organism evidence="2 3">
    <name type="scientific">Dioscorea zingiberensis</name>
    <dbReference type="NCBI Taxonomy" id="325984"/>
    <lineage>
        <taxon>Eukaryota</taxon>
        <taxon>Viridiplantae</taxon>
        <taxon>Streptophyta</taxon>
        <taxon>Embryophyta</taxon>
        <taxon>Tracheophyta</taxon>
        <taxon>Spermatophyta</taxon>
        <taxon>Magnoliopsida</taxon>
        <taxon>Liliopsida</taxon>
        <taxon>Dioscoreales</taxon>
        <taxon>Dioscoreaceae</taxon>
        <taxon>Dioscorea</taxon>
    </lineage>
</organism>
<dbReference type="Proteomes" id="UP001085076">
    <property type="component" value="Miscellaneous, Linkage group lg08"/>
</dbReference>